<dbReference type="GO" id="GO:0005783">
    <property type="term" value="C:endoplasmic reticulum"/>
    <property type="evidence" value="ECO:0007669"/>
    <property type="project" value="TreeGrafter"/>
</dbReference>
<feature type="compositionally biased region" description="Basic and acidic residues" evidence="2">
    <location>
        <begin position="196"/>
        <end position="219"/>
    </location>
</feature>
<dbReference type="RefSeq" id="XP_009040699.1">
    <property type="nucleotide sequence ID" value="XM_009042451.1"/>
</dbReference>
<dbReference type="SMART" id="SM00054">
    <property type="entry name" value="EFh"/>
    <property type="match status" value="8"/>
</dbReference>
<evidence type="ECO:0000259" key="3">
    <source>
        <dbReference type="PROSITE" id="PS50222"/>
    </source>
</evidence>
<evidence type="ECO:0000256" key="2">
    <source>
        <dbReference type="SAM" id="MobiDB-lite"/>
    </source>
</evidence>
<dbReference type="GeneID" id="20228736"/>
<dbReference type="KEGG" id="aaf:AURANDRAFT_72494"/>
<dbReference type="Pfam" id="PF13202">
    <property type="entry name" value="EF-hand_5"/>
    <property type="match status" value="2"/>
</dbReference>
<feature type="region of interest" description="Disordered" evidence="2">
    <location>
        <begin position="189"/>
        <end position="326"/>
    </location>
</feature>
<feature type="compositionally biased region" description="Low complexity" evidence="2">
    <location>
        <begin position="343"/>
        <end position="368"/>
    </location>
</feature>
<feature type="region of interest" description="Disordered" evidence="2">
    <location>
        <begin position="1782"/>
        <end position="1801"/>
    </location>
</feature>
<dbReference type="Gene3D" id="1.10.238.10">
    <property type="entry name" value="EF-hand"/>
    <property type="match status" value="4"/>
</dbReference>
<evidence type="ECO:0000313" key="5">
    <source>
        <dbReference type="Proteomes" id="UP000002729"/>
    </source>
</evidence>
<feature type="compositionally biased region" description="Basic and acidic residues" evidence="2">
    <location>
        <begin position="1413"/>
        <end position="1426"/>
    </location>
</feature>
<dbReference type="PROSITE" id="PS00018">
    <property type="entry name" value="EF_HAND_1"/>
    <property type="match status" value="4"/>
</dbReference>
<dbReference type="PROSITE" id="PS50222">
    <property type="entry name" value="EF_HAND_2"/>
    <property type="match status" value="5"/>
</dbReference>
<gene>
    <name evidence="4" type="ORF">AURANDRAFT_72494</name>
</gene>
<feature type="domain" description="EF-hand" evidence="3">
    <location>
        <begin position="1500"/>
        <end position="1535"/>
    </location>
</feature>
<dbReference type="InterPro" id="IPR002048">
    <property type="entry name" value="EF_hand_dom"/>
</dbReference>
<feature type="compositionally biased region" description="Basic and acidic residues" evidence="2">
    <location>
        <begin position="393"/>
        <end position="408"/>
    </location>
</feature>
<feature type="compositionally biased region" description="Basic and acidic residues" evidence="2">
    <location>
        <begin position="1360"/>
        <end position="1371"/>
    </location>
</feature>
<dbReference type="Proteomes" id="UP000002729">
    <property type="component" value="Unassembled WGS sequence"/>
</dbReference>
<dbReference type="OrthoDB" id="26525at2759"/>
<organism evidence="5">
    <name type="scientific">Aureococcus anophagefferens</name>
    <name type="common">Harmful bloom alga</name>
    <dbReference type="NCBI Taxonomy" id="44056"/>
    <lineage>
        <taxon>Eukaryota</taxon>
        <taxon>Sar</taxon>
        <taxon>Stramenopiles</taxon>
        <taxon>Ochrophyta</taxon>
        <taxon>Pelagophyceae</taxon>
        <taxon>Pelagomonadales</taxon>
        <taxon>Pelagomonadaceae</taxon>
        <taxon>Aureococcus</taxon>
    </lineage>
</organism>
<dbReference type="Pfam" id="PF13499">
    <property type="entry name" value="EF-hand_7"/>
    <property type="match status" value="1"/>
</dbReference>
<protein>
    <recommendedName>
        <fullName evidence="3">EF-hand domain-containing protein</fullName>
    </recommendedName>
</protein>
<dbReference type="InterPro" id="IPR011992">
    <property type="entry name" value="EF-hand-dom_pair"/>
</dbReference>
<evidence type="ECO:0000313" key="4">
    <source>
        <dbReference type="EMBL" id="EGB04593.1"/>
    </source>
</evidence>
<dbReference type="EMBL" id="GL833149">
    <property type="protein sequence ID" value="EGB04593.1"/>
    <property type="molecule type" value="Genomic_DNA"/>
</dbReference>
<reference evidence="4 5" key="1">
    <citation type="journal article" date="2011" name="Proc. Natl. Acad. Sci. U.S.A.">
        <title>Niche of harmful alga Aureococcus anophagefferens revealed through ecogenomics.</title>
        <authorList>
            <person name="Gobler C.J."/>
            <person name="Berry D.L."/>
            <person name="Dyhrman S.T."/>
            <person name="Wilhelm S.W."/>
            <person name="Salamov A."/>
            <person name="Lobanov A.V."/>
            <person name="Zhang Y."/>
            <person name="Collier J.L."/>
            <person name="Wurch L.L."/>
            <person name="Kustka A.B."/>
            <person name="Dill B.D."/>
            <person name="Shah M."/>
            <person name="VerBerkmoes N.C."/>
            <person name="Kuo A."/>
            <person name="Terry A."/>
            <person name="Pangilinan J."/>
            <person name="Lindquist E.A."/>
            <person name="Lucas S."/>
            <person name="Paulsen I.T."/>
            <person name="Hattenrath-Lehmann T.K."/>
            <person name="Talmage S.C."/>
            <person name="Walker E.A."/>
            <person name="Koch F."/>
            <person name="Burson A.M."/>
            <person name="Marcoval M.A."/>
            <person name="Tang Y.Z."/>
            <person name="Lecleir G.R."/>
            <person name="Coyne K.J."/>
            <person name="Berg G.M."/>
            <person name="Bertrand E.M."/>
            <person name="Saito M.A."/>
            <person name="Gladyshev V.N."/>
            <person name="Grigoriev I.V."/>
        </authorList>
    </citation>
    <scope>NUCLEOTIDE SEQUENCE [LARGE SCALE GENOMIC DNA]</scope>
    <source>
        <strain evidence="5">CCMP 1984</strain>
    </source>
</reference>
<feature type="domain" description="EF-hand" evidence="3">
    <location>
        <begin position="1286"/>
        <end position="1321"/>
    </location>
</feature>
<feature type="domain" description="EF-hand" evidence="3">
    <location>
        <begin position="1449"/>
        <end position="1484"/>
    </location>
</feature>
<dbReference type="InParanoid" id="F0YJZ6"/>
<dbReference type="PANTHER" id="PTHR10827">
    <property type="entry name" value="RETICULOCALBIN"/>
    <property type="match status" value="1"/>
</dbReference>
<feature type="region of interest" description="Disordered" evidence="2">
    <location>
        <begin position="1358"/>
        <end position="1426"/>
    </location>
</feature>
<keyword evidence="1" id="KW-0106">Calcium</keyword>
<feature type="compositionally biased region" description="Low complexity" evidence="2">
    <location>
        <begin position="140"/>
        <end position="150"/>
    </location>
</feature>
<accession>F0YJZ6</accession>
<dbReference type="CDD" id="cd00051">
    <property type="entry name" value="EFh"/>
    <property type="match status" value="2"/>
</dbReference>
<dbReference type="InterPro" id="IPR018247">
    <property type="entry name" value="EF_Hand_1_Ca_BS"/>
</dbReference>
<name>F0YJZ6_AURAN</name>
<proteinExistence type="predicted"/>
<feature type="region of interest" description="Disordered" evidence="2">
    <location>
        <begin position="140"/>
        <end position="167"/>
    </location>
</feature>
<evidence type="ECO:0000256" key="1">
    <source>
        <dbReference type="ARBA" id="ARBA00022837"/>
    </source>
</evidence>
<dbReference type="GO" id="GO:0005509">
    <property type="term" value="F:calcium ion binding"/>
    <property type="evidence" value="ECO:0007669"/>
    <property type="project" value="InterPro"/>
</dbReference>
<feature type="region of interest" description="Disordered" evidence="2">
    <location>
        <begin position="342"/>
        <end position="420"/>
    </location>
</feature>
<feature type="region of interest" description="Disordered" evidence="2">
    <location>
        <begin position="653"/>
        <end position="672"/>
    </location>
</feature>
<keyword evidence="5" id="KW-1185">Reference proteome</keyword>
<feature type="domain" description="EF-hand" evidence="3">
    <location>
        <begin position="1657"/>
        <end position="1692"/>
    </location>
</feature>
<dbReference type="SUPFAM" id="SSF47473">
    <property type="entry name" value="EF-hand"/>
    <property type="match status" value="2"/>
</dbReference>
<feature type="domain" description="EF-hand" evidence="3">
    <location>
        <begin position="1245"/>
        <end position="1280"/>
    </location>
</feature>
<dbReference type="PANTHER" id="PTHR10827:SF52">
    <property type="entry name" value="IP16409P"/>
    <property type="match status" value="1"/>
</dbReference>
<feature type="compositionally biased region" description="Basic and acidic residues" evidence="2">
    <location>
        <begin position="1379"/>
        <end position="1405"/>
    </location>
</feature>
<sequence length="1852" mass="201875">MASPAGRVGDPRKALRAGLLSLQKAERHADGGGQQALGAASDVAVAAVRLMLQAPADGARQRAGLEALKLVTAVKARCAAALDAGAAPVVQRAVATFADDAAIVDLGRVVAQRLLGAENLGPSPPPLDVGALTDDGEMLSLGGASSLSSGDAIKRPTRGSSTRLERRVQQDAALFRSYAVSEDNARRLLEMFPGDDEPRRSRARDRRDRDPYGREARAGERRRRHQSPERRAPSPGQRQHDFAASFVQSMEPPRSPEGSYAAEPRNPMGDASVSSAGTWFEQGDPGDAPKLPRDASPPRQRSKSSEHLRSGPPGSEDSSLSGARSLGALRVGSSTLVSTVKTASLESAAPTRAAAAAGAYAEAPAPSEDAPPPMIHTARTASPTPGSRKRPRRGDDARPRTADERPRTADAATPPPGRLAGVDVDELLGASRDKAILAADASRPEHELALLENRSVGTRVTFDGESLSQSAAHETVSLEEQKTLEGSEASPFPLTSIEEDMADLTEAVGGPYCDIDAELFLSAHGLAPRIPRKKTVRLLERLFAPPVGTLTLDQARFLSALDFTRRERNMIAATRAADGGGGGGAGTARGWTAALSRVTGGELVDDPVVEDEEARLRARRRDFTVMGTARNEAALRAADAAVQGHVLLKNGDVPGVGPLGRSPAKQERPGPALDPIVVKPSEANRLNHASAVIREQSKVAAAARRVITDAAARDEPPALAAAGAHLVHATHDGTANGALKARSGAGFYGAEGKDPLAEPLVDYNLFISSAKLGAAFGQALPSVPSAPWFNLQRRELGEPAPLVVRTLRGADGRRKGVHEQRSTAGSWDAYLRRVKEDRSGAFAYLVRRGFKALRHSRATLACRRWLVLTARRGAAVLDLKARARLAYAHWMRQVAARAGQESEIPNFKGSFLGRCPLVAADAWLKRRVEGARRLMERRADATRFLAIKARLANQLAEALARGRANANRAHELYYNRCVAYEYLRRRGIKSKALSTDMQAAQEDLSRLGTNAVATQVMRQMAREWLSARSRGVMDAYNEQCRVAEELREMAKKVFAQQQLRFRDAELLKQTAAKTAVHGPKRDACQFLMSKLGEAAIARVYRTQNAFESLLARATACIAHCDNQDRAKTWLRSRVGGLRHVDENRDEANGWLVAVGKHAKKTAVAQARARTWLVLQKDNLQRAQVIQKQGLAKKELASAIQQAKDKALGDKLRKKFPRRFAELEKLVRAEEKKVVKDRQKMSLEERVELVVTDVFNQYDVDASGEIDRTEFVAMMRNGLLLGLSEPPKRAALKDAFTQIDIGRDGTVEFSEFYKWFTHARAKGKEGAKVAPSLESIVPAKERALTRMLKEYRSGALALDAEDLKPPPPKKLEGAASIRRPLAELESTDKDRGSLDDRLKAKLEAKDSGPQVVDSRGRVEEKAEKEDTVKKALMERREQEMRGENDRASDALLSDAKRVFALIDVDGSGKLATEEILRAIKEDERVADFLKTTPNKLLQYFLVPAKVAVAMAEADADGDGEISVDEWDALIQKALMAKLDIMGGRRVEDDAFAESFLALANQIYDIIDADGDENLDKQEMVKAVQHDEDVIEFLVMCKVTELQDLLVPSKLSRALDDIDADKDGIIQKREWMESIDRALKACLAARAEEREDDDRFSIEFLSLAREVFQLIDTDGSASLDKDEIVRGVEVNGDVQKFLISCGNQYLQYLLVPARVKAMLWELDTDHDESISLEEWDAAIDSALKTKLDARRAGRERDRKAAVDEQLQAALKVNAKTLEMAKLGKKPAGGWPTMGKDGNVRGGESREQLLGLTPEQLAEQARLEKEALKAAFVARPKNAKGIAISDRRSRLCIVM</sequence>